<evidence type="ECO:0000256" key="7">
    <source>
        <dbReference type="ARBA" id="ARBA00023136"/>
    </source>
</evidence>
<dbReference type="Pfam" id="PF12832">
    <property type="entry name" value="MFS_1_like"/>
    <property type="match status" value="1"/>
</dbReference>
<keyword evidence="3" id="KW-1003">Cell membrane</keyword>
<feature type="transmembrane region" description="Helical" evidence="8">
    <location>
        <begin position="99"/>
        <end position="125"/>
    </location>
</feature>
<evidence type="ECO:0000313" key="10">
    <source>
        <dbReference type="EMBL" id="OLU46256.1"/>
    </source>
</evidence>
<keyword evidence="2" id="KW-0813">Transport</keyword>
<dbReference type="SUPFAM" id="SSF103473">
    <property type="entry name" value="MFS general substrate transporter"/>
    <property type="match status" value="1"/>
</dbReference>
<proteinExistence type="predicted"/>
<feature type="transmembrane region" description="Helical" evidence="8">
    <location>
        <begin position="12"/>
        <end position="33"/>
    </location>
</feature>
<dbReference type="GeneID" id="78275724"/>
<evidence type="ECO:0000256" key="3">
    <source>
        <dbReference type="ARBA" id="ARBA00022475"/>
    </source>
</evidence>
<feature type="domain" description="Major facilitator superfamily (MFS) profile" evidence="9">
    <location>
        <begin position="219"/>
        <end position="395"/>
    </location>
</feature>
<feature type="transmembrane region" description="Helical" evidence="8">
    <location>
        <begin position="254"/>
        <end position="273"/>
    </location>
</feature>
<name>A0A1U7NM97_9FIRM</name>
<keyword evidence="11" id="KW-1185">Reference proteome</keyword>
<dbReference type="Gene3D" id="1.20.1250.20">
    <property type="entry name" value="MFS general substrate transporter like domains"/>
    <property type="match status" value="2"/>
</dbReference>
<evidence type="ECO:0000256" key="6">
    <source>
        <dbReference type="ARBA" id="ARBA00022989"/>
    </source>
</evidence>
<feature type="transmembrane region" description="Helical" evidence="8">
    <location>
        <begin position="164"/>
        <end position="184"/>
    </location>
</feature>
<feature type="transmembrane region" description="Helical" evidence="8">
    <location>
        <begin position="371"/>
        <end position="393"/>
    </location>
</feature>
<reference evidence="10 11" key="1">
    <citation type="submission" date="2016-11" db="EMBL/GenBank/DDBJ databases">
        <title>Description of two novel members of the family Erysipelotrichaceae: Ileibacterium lipovorans gen. nov., sp. nov. and Dubosiella newyorkensis, gen. nov., sp. nov.</title>
        <authorList>
            <person name="Cox L.M."/>
            <person name="Sohn J."/>
            <person name="Tyrrell K.L."/>
            <person name="Citron D.M."/>
            <person name="Lawson P.A."/>
            <person name="Patel N.B."/>
            <person name="Iizumi T."/>
            <person name="Perez-Perez G.I."/>
            <person name="Goldstein E.J."/>
            <person name="Blaser M.J."/>
        </authorList>
    </citation>
    <scope>NUCLEOTIDE SEQUENCE [LARGE SCALE GENOMIC DNA]</scope>
    <source>
        <strain evidence="10 11">NYU-BL-A4</strain>
    </source>
</reference>
<comment type="subcellular location">
    <subcellularLocation>
        <location evidence="1">Cell inner membrane</location>
        <topology evidence="1">Multi-pass membrane protein</topology>
    </subcellularLocation>
</comment>
<feature type="transmembrane region" description="Helical" evidence="8">
    <location>
        <begin position="285"/>
        <end position="304"/>
    </location>
</feature>
<keyword evidence="6 8" id="KW-1133">Transmembrane helix</keyword>
<dbReference type="AlphaFoldDB" id="A0A1U7NM97"/>
<accession>A0A1U7NM97</accession>
<evidence type="ECO:0000256" key="1">
    <source>
        <dbReference type="ARBA" id="ARBA00004429"/>
    </source>
</evidence>
<evidence type="ECO:0000313" key="11">
    <source>
        <dbReference type="Proteomes" id="UP000186705"/>
    </source>
</evidence>
<dbReference type="STRING" id="1862672.BO225_07180"/>
<feature type="transmembrane region" description="Helical" evidence="8">
    <location>
        <begin position="74"/>
        <end position="93"/>
    </location>
</feature>
<dbReference type="InterPro" id="IPR036259">
    <property type="entry name" value="MFS_trans_sf"/>
</dbReference>
<dbReference type="InterPro" id="IPR020846">
    <property type="entry name" value="MFS_dom"/>
</dbReference>
<keyword evidence="5 8" id="KW-0812">Transmembrane</keyword>
<evidence type="ECO:0000256" key="4">
    <source>
        <dbReference type="ARBA" id="ARBA00022519"/>
    </source>
</evidence>
<feature type="transmembrane region" description="Helical" evidence="8">
    <location>
        <begin position="39"/>
        <end position="62"/>
    </location>
</feature>
<comment type="caution">
    <text evidence="10">The sequence shown here is derived from an EMBL/GenBank/DDBJ whole genome shotgun (WGS) entry which is preliminary data.</text>
</comment>
<dbReference type="GO" id="GO:0005886">
    <property type="term" value="C:plasma membrane"/>
    <property type="evidence" value="ECO:0007669"/>
    <property type="project" value="UniProtKB-SubCell"/>
</dbReference>
<evidence type="ECO:0000256" key="8">
    <source>
        <dbReference type="SAM" id="Phobius"/>
    </source>
</evidence>
<dbReference type="PANTHER" id="PTHR23522">
    <property type="entry name" value="BLL5896 PROTEIN"/>
    <property type="match status" value="1"/>
</dbReference>
<dbReference type="EMBL" id="MPKA01000067">
    <property type="protein sequence ID" value="OLU46256.1"/>
    <property type="molecule type" value="Genomic_DNA"/>
</dbReference>
<dbReference type="OrthoDB" id="1653456at2"/>
<gene>
    <name evidence="10" type="ORF">BO225_07180</name>
</gene>
<feature type="transmembrane region" description="Helical" evidence="8">
    <location>
        <begin position="310"/>
        <end position="332"/>
    </location>
</feature>
<dbReference type="PANTHER" id="PTHR23522:SF10">
    <property type="entry name" value="3-PHENYLPROPIONIC ACID TRANSPORTER-RELATED"/>
    <property type="match status" value="1"/>
</dbReference>
<dbReference type="RefSeq" id="WP_076341593.1">
    <property type="nucleotide sequence ID" value="NZ_CAJTMI010000008.1"/>
</dbReference>
<feature type="transmembrane region" description="Helical" evidence="8">
    <location>
        <begin position="137"/>
        <end position="158"/>
    </location>
</feature>
<dbReference type="InterPro" id="IPR024989">
    <property type="entry name" value="MFS_assoc_dom"/>
</dbReference>
<sequence length="395" mass="43754">MQSSMNARYQAINFSFFLMMGSMIAFASNYLLTLGYSNAQIGMILALYSIVSFFMQPFFASFADTHPSISLQKLINGLLCMIMVASLILFASSKTFGRGLLLSMLVILIFACMMSVIPLVNAAAFMYEKFGIKINYGLARGLGSAAYAIISMILGYVLDAFSPTILPLIYFILALLTFLAVSSYHYKYSGQEKREEQHFEQQEKSKQISLLSFLKKYKSLTILLFGYMLVYITHMIINSFYIQIIEHVHGTSSNLGIAVFIAAIVELPAMFGFERLAKKINIKALLLISLLFYIAKHVVTFLSFNIWGIYLAAFLQIGAYALFTPAIVYYINQIVSAYDSLMGQTANTMFATAGGIFGSLIGGIVIDYFGISIVLALGVVLSILGTLICWVGLKK</sequence>
<dbReference type="GO" id="GO:0022857">
    <property type="term" value="F:transmembrane transporter activity"/>
    <property type="evidence" value="ECO:0007669"/>
    <property type="project" value="InterPro"/>
</dbReference>
<feature type="transmembrane region" description="Helical" evidence="8">
    <location>
        <begin position="344"/>
        <end position="365"/>
    </location>
</feature>
<evidence type="ECO:0000256" key="5">
    <source>
        <dbReference type="ARBA" id="ARBA00022692"/>
    </source>
</evidence>
<protein>
    <recommendedName>
        <fullName evidence="9">Major facilitator superfamily (MFS) profile domain-containing protein</fullName>
    </recommendedName>
</protein>
<keyword evidence="4" id="KW-0997">Cell inner membrane</keyword>
<dbReference type="Proteomes" id="UP000186705">
    <property type="component" value="Unassembled WGS sequence"/>
</dbReference>
<organism evidence="10 11">
    <name type="scientific">Dubosiella newyorkensis</name>
    <dbReference type="NCBI Taxonomy" id="1862672"/>
    <lineage>
        <taxon>Bacteria</taxon>
        <taxon>Bacillati</taxon>
        <taxon>Bacillota</taxon>
        <taxon>Erysipelotrichia</taxon>
        <taxon>Erysipelotrichales</taxon>
        <taxon>Erysipelotrichaceae</taxon>
        <taxon>Dubosiella</taxon>
    </lineage>
</organism>
<feature type="transmembrane region" description="Helical" evidence="8">
    <location>
        <begin position="220"/>
        <end position="242"/>
    </location>
</feature>
<evidence type="ECO:0000259" key="9">
    <source>
        <dbReference type="PROSITE" id="PS50850"/>
    </source>
</evidence>
<dbReference type="PROSITE" id="PS50850">
    <property type="entry name" value="MFS"/>
    <property type="match status" value="1"/>
</dbReference>
<evidence type="ECO:0000256" key="2">
    <source>
        <dbReference type="ARBA" id="ARBA00022448"/>
    </source>
</evidence>
<keyword evidence="7 8" id="KW-0472">Membrane</keyword>